<dbReference type="Proteomes" id="UP000515344">
    <property type="component" value="Chromosome"/>
</dbReference>
<dbReference type="KEGG" id="lacs:H4075_09340"/>
<evidence type="ECO:0000313" key="2">
    <source>
        <dbReference type="Proteomes" id="UP000515344"/>
    </source>
</evidence>
<keyword evidence="2" id="KW-1185">Reference proteome</keyword>
<name>A0A7G5XLK2_9BACT</name>
<evidence type="ECO:0000313" key="1">
    <source>
        <dbReference type="EMBL" id="QNA46355.1"/>
    </source>
</evidence>
<accession>A0A7G5XLK2</accession>
<organism evidence="1 2">
    <name type="scientific">Lacibacter sediminis</name>
    <dbReference type="NCBI Taxonomy" id="2760713"/>
    <lineage>
        <taxon>Bacteria</taxon>
        <taxon>Pseudomonadati</taxon>
        <taxon>Bacteroidota</taxon>
        <taxon>Chitinophagia</taxon>
        <taxon>Chitinophagales</taxon>
        <taxon>Chitinophagaceae</taxon>
        <taxon>Lacibacter</taxon>
    </lineage>
</organism>
<protein>
    <submittedName>
        <fullName evidence="1">Uncharacterized protein</fullName>
    </submittedName>
</protein>
<dbReference type="EMBL" id="CP060007">
    <property type="protein sequence ID" value="QNA46355.1"/>
    <property type="molecule type" value="Genomic_DNA"/>
</dbReference>
<dbReference type="AlphaFoldDB" id="A0A7G5XLK2"/>
<sequence>MRKIFLICLLIPFIGISQPKNIVNVNRVFPKVDKVLEFEKALTTHAQKYHSGEWRWRVFEISTGPDAGGYHITEGPTSWEAIDGRGNLGTEHNNDWNRSVAIHLTDRGSSAYYAYIDSLSTVAIGDYSDKINITHYFPKIGWAGKVYEGIRGLRKAWQAGGESMAGYSSSSSGSLQFAVVTRYKQGLKERAPNFRKPMKERYETINGSDSWDSWLDVQRNYLDNVWSELLIYRADLSSK</sequence>
<gene>
    <name evidence="1" type="ORF">H4075_09340</name>
</gene>
<reference evidence="2" key="1">
    <citation type="submission" date="2020-08" db="EMBL/GenBank/DDBJ databases">
        <title>Lacibacter sp. S13-6-6 genome sequencing.</title>
        <authorList>
            <person name="Jin L."/>
        </authorList>
    </citation>
    <scope>NUCLEOTIDE SEQUENCE [LARGE SCALE GENOMIC DNA]</scope>
    <source>
        <strain evidence="2">S13-6-6</strain>
    </source>
</reference>
<proteinExistence type="predicted"/>
<dbReference type="RefSeq" id="WP_182806185.1">
    <property type="nucleotide sequence ID" value="NZ_CP060007.1"/>
</dbReference>